<evidence type="ECO:0000313" key="3">
    <source>
        <dbReference type="Proteomes" id="UP001500282"/>
    </source>
</evidence>
<dbReference type="PROSITE" id="PS51186">
    <property type="entry name" value="GNAT"/>
    <property type="match status" value="1"/>
</dbReference>
<protein>
    <recommendedName>
        <fullName evidence="1">N-acetyltransferase domain-containing protein</fullName>
    </recommendedName>
</protein>
<name>A0ABP4I1B6_9ACTN</name>
<gene>
    <name evidence="2" type="ORF">GCM10009579_85160</name>
</gene>
<proteinExistence type="predicted"/>
<dbReference type="EMBL" id="BAAAIH010000092">
    <property type="protein sequence ID" value="GAA1302853.1"/>
    <property type="molecule type" value="Genomic_DNA"/>
</dbReference>
<dbReference type="SUPFAM" id="SSF55729">
    <property type="entry name" value="Acyl-CoA N-acyltransferases (Nat)"/>
    <property type="match status" value="1"/>
</dbReference>
<dbReference type="InterPro" id="IPR016181">
    <property type="entry name" value="Acyl_CoA_acyltransferase"/>
</dbReference>
<dbReference type="Proteomes" id="UP001500282">
    <property type="component" value="Unassembled WGS sequence"/>
</dbReference>
<comment type="caution">
    <text evidence="2">The sequence shown here is derived from an EMBL/GenBank/DDBJ whole genome shotgun (WGS) entry which is preliminary data.</text>
</comment>
<feature type="domain" description="N-acetyltransferase" evidence="1">
    <location>
        <begin position="131"/>
        <end position="275"/>
    </location>
</feature>
<reference evidence="3" key="1">
    <citation type="journal article" date="2019" name="Int. J. Syst. Evol. Microbiol.">
        <title>The Global Catalogue of Microorganisms (GCM) 10K type strain sequencing project: providing services to taxonomists for standard genome sequencing and annotation.</title>
        <authorList>
            <consortium name="The Broad Institute Genomics Platform"/>
            <consortium name="The Broad Institute Genome Sequencing Center for Infectious Disease"/>
            <person name="Wu L."/>
            <person name="Ma J."/>
        </authorList>
    </citation>
    <scope>NUCLEOTIDE SEQUENCE [LARGE SCALE GENOMIC DNA]</scope>
    <source>
        <strain evidence="3">JCM 11448</strain>
    </source>
</reference>
<dbReference type="Gene3D" id="3.40.630.30">
    <property type="match status" value="1"/>
</dbReference>
<evidence type="ECO:0000313" key="2">
    <source>
        <dbReference type="EMBL" id="GAA1302853.1"/>
    </source>
</evidence>
<evidence type="ECO:0000259" key="1">
    <source>
        <dbReference type="PROSITE" id="PS51186"/>
    </source>
</evidence>
<dbReference type="InterPro" id="IPR000182">
    <property type="entry name" value="GNAT_dom"/>
</dbReference>
<accession>A0ABP4I1B6</accession>
<organism evidence="2 3">
    <name type="scientific">Streptomyces javensis</name>
    <dbReference type="NCBI Taxonomy" id="114698"/>
    <lineage>
        <taxon>Bacteria</taxon>
        <taxon>Bacillati</taxon>
        <taxon>Actinomycetota</taxon>
        <taxon>Actinomycetes</taxon>
        <taxon>Kitasatosporales</taxon>
        <taxon>Streptomycetaceae</taxon>
        <taxon>Streptomyces</taxon>
        <taxon>Streptomyces violaceusniger group</taxon>
    </lineage>
</organism>
<sequence>MALCEFAYDRDVSQNDPRNDLQRIIDFRISFARRQAGEVREVPGGFLVLHREYERSHEHNQLHITGPADPEGLPELADEVMAFLPHRRITVHDEALGLISVPALEQAGYTHVTEVLMVHTGPVPEAGTADVVERELGPEPHGLLRRAVTAQQWRWMPDADEKTVHDLVERRTARRAGAEEVLFLAAHDDSGEIASWADLYLEPAAGVAQIEEVATAEPYLRRGYADSVLAGALRRAAAAGCALRFLVADQDDWPLRWYGRRGFTAVGRVHSFSRF</sequence>
<dbReference type="Pfam" id="PF00583">
    <property type="entry name" value="Acetyltransf_1"/>
    <property type="match status" value="1"/>
</dbReference>
<keyword evidence="3" id="KW-1185">Reference proteome</keyword>